<dbReference type="GO" id="GO:0005524">
    <property type="term" value="F:ATP binding"/>
    <property type="evidence" value="ECO:0007669"/>
    <property type="project" value="UniProtKB-KW"/>
</dbReference>
<protein>
    <submittedName>
        <fullName evidence="10">ABC transporter ATP-binding protein</fullName>
    </submittedName>
</protein>
<dbReference type="SMART" id="SM00382">
    <property type="entry name" value="AAA"/>
    <property type="match status" value="2"/>
</dbReference>
<reference evidence="10 11" key="1">
    <citation type="submission" date="2018-10" db="EMBL/GenBank/DDBJ databases">
        <title>Genotypes and phenotypes of Enterococci isolated from broiler chickens.</title>
        <authorList>
            <person name="Muhammad A.R."/>
            <person name="Diarra M.S."/>
        </authorList>
    </citation>
    <scope>NUCLEOTIDE SEQUENCE [LARGE SCALE GENOMIC DNA]</scope>
    <source>
        <strain evidence="10 11">P7 C A21</strain>
    </source>
</reference>
<accession>A0A1L6P8C7</accession>
<gene>
    <name evidence="10" type="ORF">EGW70_10285</name>
</gene>
<evidence type="ECO:0000256" key="1">
    <source>
        <dbReference type="ARBA" id="ARBA00004202"/>
    </source>
</evidence>
<keyword evidence="6 10" id="KW-0067">ATP-binding</keyword>
<comment type="similarity">
    <text evidence="2">Belongs to the ABC transporter superfamily.</text>
</comment>
<evidence type="ECO:0000256" key="4">
    <source>
        <dbReference type="ARBA" id="ARBA00022475"/>
    </source>
</evidence>
<feature type="domain" description="ABC transporter" evidence="9">
    <location>
        <begin position="1"/>
        <end position="236"/>
    </location>
</feature>
<dbReference type="PROSITE" id="PS50893">
    <property type="entry name" value="ABC_TRANSPORTER_2"/>
    <property type="match status" value="2"/>
</dbReference>
<organism evidence="10 11">
    <name type="scientific">Enterococcus faecalis</name>
    <name type="common">Streptococcus faecalis</name>
    <dbReference type="NCBI Taxonomy" id="1351"/>
    <lineage>
        <taxon>Bacteria</taxon>
        <taxon>Bacillati</taxon>
        <taxon>Bacillota</taxon>
        <taxon>Bacilli</taxon>
        <taxon>Lactobacillales</taxon>
        <taxon>Enterococcaceae</taxon>
        <taxon>Enterococcus</taxon>
    </lineage>
</organism>
<dbReference type="Proteomes" id="UP000275941">
    <property type="component" value="Unassembled WGS sequence"/>
</dbReference>
<dbReference type="InterPro" id="IPR050095">
    <property type="entry name" value="ECF_ABC_transporter_ATP-bd"/>
</dbReference>
<evidence type="ECO:0000313" key="10">
    <source>
        <dbReference type="EMBL" id="ROY48642.1"/>
    </source>
</evidence>
<comment type="subcellular location">
    <subcellularLocation>
        <location evidence="1">Cell membrane</location>
        <topology evidence="1">Peripheral membrane protein</topology>
    </subcellularLocation>
</comment>
<dbReference type="AlphaFoldDB" id="A0A1L6P8C7"/>
<comment type="caution">
    <text evidence="10">The sequence shown here is derived from an EMBL/GenBank/DDBJ whole genome shotgun (WGS) entry which is preliminary data.</text>
</comment>
<dbReference type="GO" id="GO:0042626">
    <property type="term" value="F:ATPase-coupled transmembrane transporter activity"/>
    <property type="evidence" value="ECO:0007669"/>
    <property type="project" value="TreeGrafter"/>
</dbReference>
<dbReference type="OMA" id="IISHDMH"/>
<evidence type="ECO:0000256" key="3">
    <source>
        <dbReference type="ARBA" id="ARBA00022448"/>
    </source>
</evidence>
<dbReference type="InterPro" id="IPR027417">
    <property type="entry name" value="P-loop_NTPase"/>
</dbReference>
<dbReference type="GO" id="GO:0043190">
    <property type="term" value="C:ATP-binding cassette (ABC) transporter complex"/>
    <property type="evidence" value="ECO:0007669"/>
    <property type="project" value="TreeGrafter"/>
</dbReference>
<keyword evidence="8" id="KW-0472">Membrane</keyword>
<feature type="domain" description="ABC transporter" evidence="9">
    <location>
        <begin position="241"/>
        <end position="450"/>
    </location>
</feature>
<evidence type="ECO:0000256" key="5">
    <source>
        <dbReference type="ARBA" id="ARBA00022741"/>
    </source>
</evidence>
<dbReference type="RefSeq" id="WP_002356358.1">
    <property type="nucleotide sequence ID" value="NZ_AP025270.1"/>
</dbReference>
<evidence type="ECO:0000256" key="7">
    <source>
        <dbReference type="ARBA" id="ARBA00022967"/>
    </source>
</evidence>
<evidence type="ECO:0000256" key="8">
    <source>
        <dbReference type="ARBA" id="ARBA00023136"/>
    </source>
</evidence>
<evidence type="ECO:0000256" key="2">
    <source>
        <dbReference type="ARBA" id="ARBA00005417"/>
    </source>
</evidence>
<proteinExistence type="inferred from homology"/>
<dbReference type="InterPro" id="IPR003439">
    <property type="entry name" value="ABC_transporter-like_ATP-bd"/>
</dbReference>
<dbReference type="InterPro" id="IPR003593">
    <property type="entry name" value="AAA+_ATPase"/>
</dbReference>
<keyword evidence="4" id="KW-1003">Cell membrane</keyword>
<sequence length="452" mass="51338">MNSIQLKAVSFSREQPLFEKTNLAIPQGTFSLLIGDSGSGKSTLLRLIAGFAPLDYQGEILIEGMERRQLSTREKAQKIGMLFQNPSQQFTMKTLERELIFALENLGISPEEMNRKIQTALQLVQTQTLFTRELATLSGGEKQKAALTVLLAMNPDILLLDEPFASIDPTSRKQFIQILARLHQAGKTILVCDHDFNDYADVVDQVVTLKNGQFEKQPLTFIKTKPQTFQLTTSVVKQPMLQLKNFRLSQGKRVLLEEKEALLFKGITTLTGPNGAGKSTLLKAIVQRQKYQGKMFLAGRRLRASKKLYQHMTLAVQQANRQFVTLTLREELLFGQNMTAEKRRKQEEALTFLGLKEKLEHSVFQLSEGQKKMVQLISLLSLDLDCLLLDEPFAGLDERACNYFVEWIKEKSAQQDFLIVTHRLEPLSGVSNYRIELLQQQLNIWQEGTTCK</sequence>
<evidence type="ECO:0000313" key="11">
    <source>
        <dbReference type="Proteomes" id="UP000275941"/>
    </source>
</evidence>
<dbReference type="PANTHER" id="PTHR43553">
    <property type="entry name" value="HEAVY METAL TRANSPORTER"/>
    <property type="match status" value="1"/>
</dbReference>
<evidence type="ECO:0000259" key="9">
    <source>
        <dbReference type="PROSITE" id="PS50893"/>
    </source>
</evidence>
<keyword evidence="7" id="KW-1278">Translocase</keyword>
<dbReference type="GO" id="GO:0016887">
    <property type="term" value="F:ATP hydrolysis activity"/>
    <property type="evidence" value="ECO:0007669"/>
    <property type="project" value="InterPro"/>
</dbReference>
<keyword evidence="3" id="KW-0813">Transport</keyword>
<dbReference type="Pfam" id="PF00005">
    <property type="entry name" value="ABC_tran"/>
    <property type="match status" value="2"/>
</dbReference>
<dbReference type="CDD" id="cd03225">
    <property type="entry name" value="ABC_cobalt_CbiO_domain1"/>
    <property type="match status" value="2"/>
</dbReference>
<keyword evidence="5" id="KW-0547">Nucleotide-binding</keyword>
<dbReference type="EMBL" id="RKOR01000029">
    <property type="protein sequence ID" value="ROY48642.1"/>
    <property type="molecule type" value="Genomic_DNA"/>
</dbReference>
<dbReference type="Gene3D" id="3.40.50.300">
    <property type="entry name" value="P-loop containing nucleotide triphosphate hydrolases"/>
    <property type="match status" value="2"/>
</dbReference>
<dbReference type="SUPFAM" id="SSF52540">
    <property type="entry name" value="P-loop containing nucleoside triphosphate hydrolases"/>
    <property type="match status" value="2"/>
</dbReference>
<dbReference type="OrthoDB" id="501320at2"/>
<evidence type="ECO:0000256" key="6">
    <source>
        <dbReference type="ARBA" id="ARBA00022840"/>
    </source>
</evidence>
<dbReference type="PANTHER" id="PTHR43553:SF27">
    <property type="entry name" value="ENERGY-COUPLING FACTOR TRANSPORTER ATP-BINDING PROTEIN ECFA2"/>
    <property type="match status" value="1"/>
</dbReference>
<dbReference type="InterPro" id="IPR015856">
    <property type="entry name" value="ABC_transpr_CbiO/EcfA_su"/>
</dbReference>
<name>A0A1L6P8C7_ENTFL</name>